<proteinExistence type="inferred from homology"/>
<sequence length="390" mass="40680">MKPLPTAFAVLLVAAGGLAATAYGFGWPEPVAALLPGATAEAEAEEREEPPTPVVLAKAGLADIALTLEAVGDTVARESVTVSARVSGRVQEIAFTDGQDVAEGDILVRLDPADAEDQVRVAEAAADEARQAFGRAAQLAQDGTGPRAVANDLQRQAEAAEAEVASARERLDDYNIRAPFAGRLGLRNISLGALIQPGAEVALLDAVDPIEIRFTVPERYLGQIRMGAPIEATSVAFPDERFRGEVTAIASRVDPALRTVTIEASVPNGDEKLLPGMLMNVTVETGQREDAVVVPPLAVQVEGANHFVFAANDGKAERVEVRVGQRDADQVELLEGLEAGREVVVEGFQDLTSGQAIEPKDAGEGDTPPARDGPETGPGEAQAATPAARG</sequence>
<dbReference type="RefSeq" id="WP_175526843.1">
    <property type="nucleotide sequence ID" value="NZ_FOOA01000008.1"/>
</dbReference>
<dbReference type="FunFam" id="2.40.30.170:FF:000010">
    <property type="entry name" value="Efflux RND transporter periplasmic adaptor subunit"/>
    <property type="match status" value="1"/>
</dbReference>
<keyword evidence="8" id="KW-1185">Reference proteome</keyword>
<dbReference type="InterPro" id="IPR058625">
    <property type="entry name" value="MdtA-like_BSH"/>
</dbReference>
<dbReference type="Pfam" id="PF25917">
    <property type="entry name" value="BSH_RND"/>
    <property type="match status" value="1"/>
</dbReference>
<name>A0A7W6FUI4_9HYPH</name>
<organism evidence="7 8">
    <name type="scientific">Aureimonas phyllosphaerae</name>
    <dbReference type="NCBI Taxonomy" id="1166078"/>
    <lineage>
        <taxon>Bacteria</taxon>
        <taxon>Pseudomonadati</taxon>
        <taxon>Pseudomonadota</taxon>
        <taxon>Alphaproteobacteria</taxon>
        <taxon>Hyphomicrobiales</taxon>
        <taxon>Aurantimonadaceae</taxon>
        <taxon>Aureimonas</taxon>
    </lineage>
</organism>
<dbReference type="EMBL" id="JACIDO010000004">
    <property type="protein sequence ID" value="MBB3936108.1"/>
    <property type="molecule type" value="Genomic_DNA"/>
</dbReference>
<dbReference type="InterPro" id="IPR058637">
    <property type="entry name" value="YknX-like_C"/>
</dbReference>
<evidence type="ECO:0000259" key="4">
    <source>
        <dbReference type="Pfam" id="PF25917"/>
    </source>
</evidence>
<dbReference type="NCBIfam" id="TIGR01730">
    <property type="entry name" value="RND_mfp"/>
    <property type="match status" value="1"/>
</dbReference>
<dbReference type="Pfam" id="PF25989">
    <property type="entry name" value="YknX_C"/>
    <property type="match status" value="1"/>
</dbReference>
<evidence type="ECO:0000256" key="3">
    <source>
        <dbReference type="SAM" id="MobiDB-lite"/>
    </source>
</evidence>
<dbReference type="PANTHER" id="PTHR30469">
    <property type="entry name" value="MULTIDRUG RESISTANCE PROTEIN MDTA"/>
    <property type="match status" value="1"/>
</dbReference>
<dbReference type="GO" id="GO:1990281">
    <property type="term" value="C:efflux pump complex"/>
    <property type="evidence" value="ECO:0007669"/>
    <property type="project" value="TreeGrafter"/>
</dbReference>
<dbReference type="Proteomes" id="UP000531216">
    <property type="component" value="Unassembled WGS sequence"/>
</dbReference>
<evidence type="ECO:0000259" key="6">
    <source>
        <dbReference type="Pfam" id="PF25989"/>
    </source>
</evidence>
<dbReference type="InterPro" id="IPR006143">
    <property type="entry name" value="RND_pump_MFP"/>
</dbReference>
<feature type="coiled-coil region" evidence="2">
    <location>
        <begin position="150"/>
        <end position="177"/>
    </location>
</feature>
<dbReference type="SUPFAM" id="SSF111369">
    <property type="entry name" value="HlyD-like secretion proteins"/>
    <property type="match status" value="1"/>
</dbReference>
<feature type="region of interest" description="Disordered" evidence="3">
    <location>
        <begin position="349"/>
        <end position="390"/>
    </location>
</feature>
<keyword evidence="2" id="KW-0175">Coiled coil</keyword>
<gene>
    <name evidence="7" type="ORF">GGR05_002258</name>
</gene>
<dbReference type="InterPro" id="IPR058792">
    <property type="entry name" value="Beta-barrel_RND_2"/>
</dbReference>
<dbReference type="GO" id="GO:0015562">
    <property type="term" value="F:efflux transmembrane transporter activity"/>
    <property type="evidence" value="ECO:0007669"/>
    <property type="project" value="TreeGrafter"/>
</dbReference>
<dbReference type="Pfam" id="PF25954">
    <property type="entry name" value="Beta-barrel_RND_2"/>
    <property type="match status" value="1"/>
</dbReference>
<evidence type="ECO:0000259" key="5">
    <source>
        <dbReference type="Pfam" id="PF25954"/>
    </source>
</evidence>
<feature type="domain" description="YknX-like C-terminal permuted SH3-like" evidence="6">
    <location>
        <begin position="292"/>
        <end position="358"/>
    </location>
</feature>
<evidence type="ECO:0000256" key="2">
    <source>
        <dbReference type="SAM" id="Coils"/>
    </source>
</evidence>
<dbReference type="Gene3D" id="2.40.30.170">
    <property type="match status" value="1"/>
</dbReference>
<evidence type="ECO:0000313" key="8">
    <source>
        <dbReference type="Proteomes" id="UP000531216"/>
    </source>
</evidence>
<feature type="domain" description="CusB-like beta-barrel" evidence="5">
    <location>
        <begin position="213"/>
        <end position="285"/>
    </location>
</feature>
<comment type="similarity">
    <text evidence="1">Belongs to the membrane fusion protein (MFP) (TC 8.A.1) family.</text>
</comment>
<feature type="domain" description="Multidrug resistance protein MdtA-like barrel-sandwich hybrid" evidence="4">
    <location>
        <begin position="79"/>
        <end position="201"/>
    </location>
</feature>
<dbReference type="PANTHER" id="PTHR30469:SF16">
    <property type="entry name" value="HAE1 FAMILY EFFLUX PUMP MFP COMPONENT"/>
    <property type="match status" value="1"/>
</dbReference>
<dbReference type="Gene3D" id="2.40.420.20">
    <property type="match status" value="1"/>
</dbReference>
<dbReference type="Gene3D" id="2.40.50.100">
    <property type="match status" value="1"/>
</dbReference>
<comment type="caution">
    <text evidence="7">The sequence shown here is derived from an EMBL/GenBank/DDBJ whole genome shotgun (WGS) entry which is preliminary data.</text>
</comment>
<dbReference type="AlphaFoldDB" id="A0A7W6FUI4"/>
<protein>
    <submittedName>
        <fullName evidence="7">Membrane fusion protein (Multidrug efflux system)</fullName>
    </submittedName>
</protein>
<reference evidence="7 8" key="1">
    <citation type="submission" date="2020-08" db="EMBL/GenBank/DDBJ databases">
        <title>Genomic Encyclopedia of Type Strains, Phase IV (KMG-IV): sequencing the most valuable type-strain genomes for metagenomic binning, comparative biology and taxonomic classification.</title>
        <authorList>
            <person name="Goeker M."/>
        </authorList>
    </citation>
    <scope>NUCLEOTIDE SEQUENCE [LARGE SCALE GENOMIC DNA]</scope>
    <source>
        <strain evidence="7 8">DSM 25024</strain>
    </source>
</reference>
<evidence type="ECO:0000256" key="1">
    <source>
        <dbReference type="ARBA" id="ARBA00009477"/>
    </source>
</evidence>
<evidence type="ECO:0000313" key="7">
    <source>
        <dbReference type="EMBL" id="MBB3936108.1"/>
    </source>
</evidence>
<dbReference type="Gene3D" id="1.10.287.470">
    <property type="entry name" value="Helix hairpin bin"/>
    <property type="match status" value="1"/>
</dbReference>
<accession>A0A7W6FUI4</accession>